<dbReference type="PANTHER" id="PTHR42751:SF1">
    <property type="entry name" value="CATION_PROTON ANTIPORTER YBAL-RELATED"/>
    <property type="match status" value="1"/>
</dbReference>
<evidence type="ECO:0000313" key="5">
    <source>
        <dbReference type="Proteomes" id="UP000028135"/>
    </source>
</evidence>
<dbReference type="PROSITE" id="PS51201">
    <property type="entry name" value="RCK_N"/>
    <property type="match status" value="1"/>
</dbReference>
<organism evidence="4 5">
    <name type="scientific">Sphingobium indicum F2</name>
    <dbReference type="NCBI Taxonomy" id="1450518"/>
    <lineage>
        <taxon>Bacteria</taxon>
        <taxon>Pseudomonadati</taxon>
        <taxon>Pseudomonadota</taxon>
        <taxon>Alphaproteobacteria</taxon>
        <taxon>Sphingomonadales</taxon>
        <taxon>Sphingomonadaceae</taxon>
        <taxon>Sphingobium</taxon>
    </lineage>
</organism>
<name>A0A8E0WVK6_9SPHN</name>
<comment type="similarity">
    <text evidence="1">Belongs to the monovalent cation:proton antiporter 2 (CPA2) transporter (TC 2.A.37) family.</text>
</comment>
<dbReference type="Gene3D" id="3.40.50.720">
    <property type="entry name" value="NAD(P)-binding Rossmann-like Domain"/>
    <property type="match status" value="1"/>
</dbReference>
<dbReference type="GO" id="GO:0006813">
    <property type="term" value="P:potassium ion transport"/>
    <property type="evidence" value="ECO:0007669"/>
    <property type="project" value="InterPro"/>
</dbReference>
<evidence type="ECO:0000256" key="2">
    <source>
        <dbReference type="ARBA" id="ARBA00022448"/>
    </source>
</evidence>
<dbReference type="Proteomes" id="UP000028135">
    <property type="component" value="Unassembled WGS sequence"/>
</dbReference>
<sequence length="212" mass="22266">MLEGPARDLILAGAIFSILLNPLLFSLARRAQHPQGEAVMADEAPAKRGIGAREAPAARMLAPTLNLLIGYGRVGSAIGQRLLEAGQPLLVIEDRQEGVEAARRDGIEVLQGNAAAPAVLRSARLDSAARVYVTVPDAFEAGQIVEQARHARADLQILARAHSEEAARHLQALGADMIVIGQQEIARRMPAEPVRPAIAAAPPRGADGGADA</sequence>
<evidence type="ECO:0000259" key="3">
    <source>
        <dbReference type="PROSITE" id="PS51201"/>
    </source>
</evidence>
<protein>
    <recommendedName>
        <fullName evidence="3">RCK N-terminal domain-containing protein</fullName>
    </recommendedName>
</protein>
<evidence type="ECO:0000313" key="4">
    <source>
        <dbReference type="EMBL" id="KER38201.1"/>
    </source>
</evidence>
<dbReference type="SUPFAM" id="SSF51735">
    <property type="entry name" value="NAD(P)-binding Rossmann-fold domains"/>
    <property type="match status" value="1"/>
</dbReference>
<gene>
    <name evidence="4" type="ORF">AL00_02410</name>
</gene>
<dbReference type="InterPro" id="IPR003148">
    <property type="entry name" value="RCK_N"/>
</dbReference>
<proteinExistence type="inferred from homology"/>
<dbReference type="AlphaFoldDB" id="A0A8E0WVK6"/>
<accession>A0A8E0WVK6</accession>
<evidence type="ECO:0000256" key="1">
    <source>
        <dbReference type="ARBA" id="ARBA00005551"/>
    </source>
</evidence>
<dbReference type="EMBL" id="JANF02000004">
    <property type="protein sequence ID" value="KER38201.1"/>
    <property type="molecule type" value="Genomic_DNA"/>
</dbReference>
<dbReference type="InterPro" id="IPR036291">
    <property type="entry name" value="NAD(P)-bd_dom_sf"/>
</dbReference>
<dbReference type="RefSeq" id="WP_020820445.1">
    <property type="nucleotide sequence ID" value="NZ_JANF02000004.1"/>
</dbReference>
<comment type="caution">
    <text evidence="4">The sequence shown here is derived from an EMBL/GenBank/DDBJ whole genome shotgun (WGS) entry which is preliminary data.</text>
</comment>
<dbReference type="Pfam" id="PF02254">
    <property type="entry name" value="TrkA_N"/>
    <property type="match status" value="1"/>
</dbReference>
<keyword evidence="2" id="KW-0813">Transport</keyword>
<feature type="domain" description="RCK N-terminal" evidence="3">
    <location>
        <begin position="63"/>
        <end position="180"/>
    </location>
</feature>
<dbReference type="PANTHER" id="PTHR42751">
    <property type="entry name" value="SODIUM/HYDROGEN EXCHANGER FAMILY/TRKA DOMAIN PROTEIN"/>
    <property type="match status" value="1"/>
</dbReference>
<reference evidence="4 5" key="1">
    <citation type="submission" date="2014-05" db="EMBL/GenBank/DDBJ databases">
        <title>Genome Announcement of Sphingobium lucknowense F2.</title>
        <authorList>
            <person name="Lal R."/>
            <person name="Negi V."/>
            <person name="Lata P."/>
            <person name="Sangwan N."/>
            <person name="Gupta S.K."/>
            <person name="Rao D.L.N."/>
            <person name="Das S."/>
        </authorList>
    </citation>
    <scope>NUCLEOTIDE SEQUENCE [LARGE SCALE GENOMIC DNA]</scope>
    <source>
        <strain evidence="4 5">F2</strain>
    </source>
</reference>